<dbReference type="RefSeq" id="WP_132647800.1">
    <property type="nucleotide sequence ID" value="NZ_CP181386.1"/>
</dbReference>
<dbReference type="Pfam" id="PF05962">
    <property type="entry name" value="HutD"/>
    <property type="match status" value="1"/>
</dbReference>
<dbReference type="InterPro" id="IPR011051">
    <property type="entry name" value="RmlC_Cupin_sf"/>
</dbReference>
<evidence type="ECO:0000313" key="2">
    <source>
        <dbReference type="Proteomes" id="UP000295106"/>
    </source>
</evidence>
<evidence type="ECO:0000313" key="1">
    <source>
        <dbReference type="EMBL" id="TCP01732.1"/>
    </source>
</evidence>
<evidence type="ECO:0008006" key="3">
    <source>
        <dbReference type="Google" id="ProtNLM"/>
    </source>
</evidence>
<organism evidence="1 2">
    <name type="scientific">Rubrivivax gelatinosus</name>
    <name type="common">Rhodocyclus gelatinosus</name>
    <name type="synonym">Rhodopseudomonas gelatinosa</name>
    <dbReference type="NCBI Taxonomy" id="28068"/>
    <lineage>
        <taxon>Bacteria</taxon>
        <taxon>Pseudomonadati</taxon>
        <taxon>Pseudomonadota</taxon>
        <taxon>Betaproteobacteria</taxon>
        <taxon>Burkholderiales</taxon>
        <taxon>Sphaerotilaceae</taxon>
        <taxon>Rubrivivax</taxon>
    </lineage>
</organism>
<dbReference type="GeneID" id="99683819"/>
<sequence length="154" mass="16475">MTVLLADDVVPQPWANGAGRTRELLTGGTPWRWRLSLAELDTDAPFSALPGVRRWFALVEGGPVELVFGGRVERLHAGEAPIEFDGGDAPHCRVAAPARALNLMLRGARGGLALAPMAAAQRGCYEPGTRTLHWDTNDADASGVWIAVHDGDTR</sequence>
<name>A0A4R2M575_RUBGE</name>
<proteinExistence type="predicted"/>
<dbReference type="EMBL" id="SLXD01000008">
    <property type="protein sequence ID" value="TCP01732.1"/>
    <property type="molecule type" value="Genomic_DNA"/>
</dbReference>
<comment type="caution">
    <text evidence="1">The sequence shown here is derived from an EMBL/GenBank/DDBJ whole genome shotgun (WGS) entry which is preliminary data.</text>
</comment>
<accession>A0A4R2M575</accession>
<dbReference type="InterPro" id="IPR014710">
    <property type="entry name" value="RmlC-like_jellyroll"/>
</dbReference>
<dbReference type="AlphaFoldDB" id="A0A4R2M575"/>
<dbReference type="Proteomes" id="UP000295106">
    <property type="component" value="Unassembled WGS sequence"/>
</dbReference>
<dbReference type="OrthoDB" id="9800082at2"/>
<protein>
    <recommendedName>
        <fullName evidence="3">HutD family protein</fullName>
    </recommendedName>
</protein>
<dbReference type="PANTHER" id="PTHR37943:SF1">
    <property type="entry name" value="PROTEIN VES"/>
    <property type="match status" value="1"/>
</dbReference>
<dbReference type="PANTHER" id="PTHR37943">
    <property type="entry name" value="PROTEIN VES"/>
    <property type="match status" value="1"/>
</dbReference>
<gene>
    <name evidence="1" type="ORF">EV684_10873</name>
</gene>
<dbReference type="SUPFAM" id="SSF51182">
    <property type="entry name" value="RmlC-like cupins"/>
    <property type="match status" value="1"/>
</dbReference>
<dbReference type="Gene3D" id="2.60.120.10">
    <property type="entry name" value="Jelly Rolls"/>
    <property type="match status" value="1"/>
</dbReference>
<dbReference type="InterPro" id="IPR010282">
    <property type="entry name" value="Uncharacterised_HutD/Ves"/>
</dbReference>
<reference evidence="1 2" key="1">
    <citation type="submission" date="2019-03" db="EMBL/GenBank/DDBJ databases">
        <title>Genomic Encyclopedia of Type Strains, Phase IV (KMG-IV): sequencing the most valuable type-strain genomes for metagenomic binning, comparative biology and taxonomic classification.</title>
        <authorList>
            <person name="Goeker M."/>
        </authorList>
    </citation>
    <scope>NUCLEOTIDE SEQUENCE [LARGE SCALE GENOMIC DNA]</scope>
    <source>
        <strain evidence="1 2">DSM 1709</strain>
    </source>
</reference>